<reference evidence="1 2" key="1">
    <citation type="journal article" date="2011" name="Cell">
        <title>The monarch butterfly genome yields insights into long-distance migration.</title>
        <authorList>
            <person name="Zhan S."/>
            <person name="Merlin C."/>
            <person name="Boore J.L."/>
            <person name="Reppert S.M."/>
        </authorList>
    </citation>
    <scope>NUCLEOTIDE SEQUENCE [LARGE SCALE GENOMIC DNA]</scope>
    <source>
        <strain evidence="1">F-2</strain>
    </source>
</reference>
<dbReference type="AlphaFoldDB" id="A0A212EIL9"/>
<dbReference type="InParanoid" id="A0A212EIL9"/>
<protein>
    <submittedName>
        <fullName evidence="1">Uncharacterized protein</fullName>
    </submittedName>
</protein>
<name>A0A212EIL9_DANPL</name>
<dbReference type="EMBL" id="AGBW02014626">
    <property type="protein sequence ID" value="OWR41310.1"/>
    <property type="molecule type" value="Genomic_DNA"/>
</dbReference>
<sequence>MARCVCGGVQRLWSQPVAGRQLAYHNSPHITIKFHGFIEKSPKHYFNLRLRKFFVTQTLSIVLGTTSQVQHAKYSALPAERMKRTHKDRAAGARCIVAAGAVSEPLDSAKSR</sequence>
<dbReference type="KEGG" id="dpl:KGM_213074"/>
<organism evidence="1 2">
    <name type="scientific">Danaus plexippus plexippus</name>
    <dbReference type="NCBI Taxonomy" id="278856"/>
    <lineage>
        <taxon>Eukaryota</taxon>
        <taxon>Metazoa</taxon>
        <taxon>Ecdysozoa</taxon>
        <taxon>Arthropoda</taxon>
        <taxon>Hexapoda</taxon>
        <taxon>Insecta</taxon>
        <taxon>Pterygota</taxon>
        <taxon>Neoptera</taxon>
        <taxon>Endopterygota</taxon>
        <taxon>Lepidoptera</taxon>
        <taxon>Glossata</taxon>
        <taxon>Ditrysia</taxon>
        <taxon>Papilionoidea</taxon>
        <taxon>Nymphalidae</taxon>
        <taxon>Danainae</taxon>
        <taxon>Danaini</taxon>
        <taxon>Danaina</taxon>
        <taxon>Danaus</taxon>
        <taxon>Danaus</taxon>
    </lineage>
</organism>
<evidence type="ECO:0000313" key="2">
    <source>
        <dbReference type="Proteomes" id="UP000007151"/>
    </source>
</evidence>
<keyword evidence="2" id="KW-1185">Reference proteome</keyword>
<gene>
    <name evidence="1" type="ORF">KGM_213074</name>
</gene>
<accession>A0A212EIL9</accession>
<proteinExistence type="predicted"/>
<dbReference type="Proteomes" id="UP000007151">
    <property type="component" value="Unassembled WGS sequence"/>
</dbReference>
<evidence type="ECO:0000313" key="1">
    <source>
        <dbReference type="EMBL" id="OWR41310.1"/>
    </source>
</evidence>
<comment type="caution">
    <text evidence="1">The sequence shown here is derived from an EMBL/GenBank/DDBJ whole genome shotgun (WGS) entry which is preliminary data.</text>
</comment>